<reference evidence="6" key="1">
    <citation type="submission" date="2023-04" db="EMBL/GenBank/DDBJ databases">
        <title>Draft genome sequences of Lactobacillus delbrueckii subsp. bulgaricus ME-900 and ME-901 with improved acid tolerance.</title>
        <authorList>
            <person name="Ishida T."/>
            <person name="Yamamoto E."/>
            <person name="Koizumi A."/>
            <person name="Fujiwara S."/>
            <person name="Makino S."/>
            <person name="Kano H."/>
            <person name="Kimura K."/>
        </authorList>
    </citation>
    <scope>NUCLEOTIDE SEQUENCE</scope>
    <source>
        <strain evidence="6">ME-900</strain>
    </source>
</reference>
<dbReference type="AlphaFoldDB" id="A0AAV5PDP6"/>
<keyword evidence="3" id="KW-0274">FAD</keyword>
<organism evidence="6 7">
    <name type="scientific">Lactobacillus delbrueckii subsp. bulgaricus</name>
    <dbReference type="NCBI Taxonomy" id="1585"/>
    <lineage>
        <taxon>Bacteria</taxon>
        <taxon>Bacillati</taxon>
        <taxon>Bacillota</taxon>
        <taxon>Bacilli</taxon>
        <taxon>Lactobacillales</taxon>
        <taxon>Lactobacillaceae</taxon>
        <taxon>Lactobacillus</taxon>
    </lineage>
</organism>
<gene>
    <name evidence="6" type="ORF">ME0900_11270</name>
</gene>
<dbReference type="Gene3D" id="3.30.70.2740">
    <property type="match status" value="1"/>
</dbReference>
<keyword evidence="2" id="KW-0285">Flavoprotein</keyword>
<dbReference type="InterPro" id="IPR016164">
    <property type="entry name" value="FAD-linked_Oxase-like_C"/>
</dbReference>
<dbReference type="PANTHER" id="PTHR42934">
    <property type="entry name" value="GLYCOLATE OXIDASE SUBUNIT GLCD"/>
    <property type="match status" value="1"/>
</dbReference>
<dbReference type="GO" id="GO:0050660">
    <property type="term" value="F:flavin adenine dinucleotide binding"/>
    <property type="evidence" value="ECO:0007669"/>
    <property type="project" value="InterPro"/>
</dbReference>
<name>A0AAV5PDP6_LACDE</name>
<evidence type="ECO:0000256" key="1">
    <source>
        <dbReference type="ARBA" id="ARBA00001974"/>
    </source>
</evidence>
<dbReference type="Gene3D" id="1.10.45.10">
    <property type="entry name" value="Vanillyl-alcohol Oxidase, Chain A, domain 4"/>
    <property type="match status" value="1"/>
</dbReference>
<evidence type="ECO:0000313" key="6">
    <source>
        <dbReference type="EMBL" id="GMB86754.1"/>
    </source>
</evidence>
<accession>A0AAV5PDP6</accession>
<comment type="cofactor">
    <cofactor evidence="1">
        <name>FAD</name>
        <dbReference type="ChEBI" id="CHEBI:57692"/>
    </cofactor>
</comment>
<protein>
    <recommendedName>
        <fullName evidence="5">FAD-binding oxidoreductase/transferase type 4 C-terminal domain-containing protein</fullName>
    </recommendedName>
</protein>
<dbReference type="Pfam" id="PF02913">
    <property type="entry name" value="FAD-oxidase_C"/>
    <property type="match status" value="1"/>
</dbReference>
<dbReference type="Proteomes" id="UP001165243">
    <property type="component" value="Unassembled WGS sequence"/>
</dbReference>
<dbReference type="FunFam" id="1.10.45.10:FF:000001">
    <property type="entry name" value="D-lactate dehydrogenase mitochondrial"/>
    <property type="match status" value="1"/>
</dbReference>
<feature type="domain" description="FAD-binding oxidoreductase/transferase type 4 C-terminal" evidence="5">
    <location>
        <begin position="3"/>
        <end position="209"/>
    </location>
</feature>
<dbReference type="EMBL" id="BSWK01000014">
    <property type="protein sequence ID" value="GMB86754.1"/>
    <property type="molecule type" value="Genomic_DNA"/>
</dbReference>
<evidence type="ECO:0000256" key="4">
    <source>
        <dbReference type="ARBA" id="ARBA00023002"/>
    </source>
</evidence>
<evidence type="ECO:0000256" key="2">
    <source>
        <dbReference type="ARBA" id="ARBA00022630"/>
    </source>
</evidence>
<comment type="caution">
    <text evidence="6">The sequence shown here is derived from an EMBL/GenBank/DDBJ whole genome shotgun (WGS) entry which is preliminary data.</text>
</comment>
<keyword evidence="4" id="KW-0560">Oxidoreductase</keyword>
<evidence type="ECO:0000256" key="3">
    <source>
        <dbReference type="ARBA" id="ARBA00022827"/>
    </source>
</evidence>
<dbReference type="SUPFAM" id="SSF55103">
    <property type="entry name" value="FAD-linked oxidases, C-terminal domain"/>
    <property type="match status" value="1"/>
</dbReference>
<proteinExistence type="predicted"/>
<dbReference type="InterPro" id="IPR016171">
    <property type="entry name" value="Vanillyl_alc_oxidase_C-sub2"/>
</dbReference>
<dbReference type="GO" id="GO:0016491">
    <property type="term" value="F:oxidoreductase activity"/>
    <property type="evidence" value="ECO:0007669"/>
    <property type="project" value="UniProtKB-KW"/>
</dbReference>
<dbReference type="PANTHER" id="PTHR42934:SF2">
    <property type="entry name" value="GLYCOLATE OXIDASE SUBUNIT GLCD"/>
    <property type="match status" value="1"/>
</dbReference>
<dbReference type="InterPro" id="IPR051914">
    <property type="entry name" value="FAD-linked_OxidoTrans_Type4"/>
</dbReference>
<evidence type="ECO:0000259" key="5">
    <source>
        <dbReference type="Pfam" id="PF02913"/>
    </source>
</evidence>
<evidence type="ECO:0000313" key="7">
    <source>
        <dbReference type="Proteomes" id="UP001165243"/>
    </source>
</evidence>
<dbReference type="InterPro" id="IPR004113">
    <property type="entry name" value="FAD-bd_oxidored_4_C"/>
</dbReference>
<sequence>MGRNVLNLWEKYYDATFPIKEGDGFIILGIDSFTASDAEAQLAQALEAVKPFHALKETVLNAESDEAKTIWDAREKLLLAIQKSTPKMDEVDVSVPINKIPLVLHRIEELEKEEDMRIPNFGHAGDGNLHIYLCSDDMTDEEFAKKGDNVISELYKTAKSVDGNMSGEHGVGYARQNYYEDFYGKDYTDLLRKVKGLFDPKGILNPDKIFPLD</sequence>